<protein>
    <submittedName>
        <fullName evidence="1">Uncharacterized protein</fullName>
    </submittedName>
</protein>
<accession>A0A0C2N6Q3</accession>
<reference evidence="1 2" key="1">
    <citation type="journal article" date="2014" name="Genome Biol. Evol.">
        <title>The genome of the myxosporean Thelohanellus kitauei shows adaptations to nutrient acquisition within its fish host.</title>
        <authorList>
            <person name="Yang Y."/>
            <person name="Xiong J."/>
            <person name="Zhou Z."/>
            <person name="Huo F."/>
            <person name="Miao W."/>
            <person name="Ran C."/>
            <person name="Liu Y."/>
            <person name="Zhang J."/>
            <person name="Feng J."/>
            <person name="Wang M."/>
            <person name="Wang M."/>
            <person name="Wang L."/>
            <person name="Yao B."/>
        </authorList>
    </citation>
    <scope>NUCLEOTIDE SEQUENCE [LARGE SCALE GENOMIC DNA]</scope>
    <source>
        <strain evidence="1">Wuqing</strain>
    </source>
</reference>
<comment type="caution">
    <text evidence="1">The sequence shown here is derived from an EMBL/GenBank/DDBJ whole genome shotgun (WGS) entry which is preliminary data.</text>
</comment>
<name>A0A0C2N6Q3_THEKT</name>
<organism evidence="1 2">
    <name type="scientific">Thelohanellus kitauei</name>
    <name type="common">Myxosporean</name>
    <dbReference type="NCBI Taxonomy" id="669202"/>
    <lineage>
        <taxon>Eukaryota</taxon>
        <taxon>Metazoa</taxon>
        <taxon>Cnidaria</taxon>
        <taxon>Myxozoa</taxon>
        <taxon>Myxosporea</taxon>
        <taxon>Bivalvulida</taxon>
        <taxon>Platysporina</taxon>
        <taxon>Myxobolidae</taxon>
        <taxon>Thelohanellus</taxon>
    </lineage>
</organism>
<gene>
    <name evidence="1" type="ORF">RF11_16254</name>
</gene>
<dbReference type="EMBL" id="JWZT01002352">
    <property type="protein sequence ID" value="KII69587.1"/>
    <property type="molecule type" value="Genomic_DNA"/>
</dbReference>
<evidence type="ECO:0000313" key="2">
    <source>
        <dbReference type="Proteomes" id="UP000031668"/>
    </source>
</evidence>
<evidence type="ECO:0000313" key="1">
    <source>
        <dbReference type="EMBL" id="KII69587.1"/>
    </source>
</evidence>
<dbReference type="AlphaFoldDB" id="A0A0C2N6Q3"/>
<keyword evidence="2" id="KW-1185">Reference proteome</keyword>
<proteinExistence type="predicted"/>
<sequence>MQPGVTYEGLSEETEILKSSSPIFPGFHQSLISNEKKTVRIIFHPKKVQLLFRSKNNSPSITSKDLFELNSENCPYSLPFEQIKRFSFYDSLDWITNSSPDEW</sequence>
<dbReference type="Proteomes" id="UP000031668">
    <property type="component" value="Unassembled WGS sequence"/>
</dbReference>